<keyword evidence="3" id="KW-0813">Transport</keyword>
<keyword evidence="5 8" id="KW-1133">Transmembrane helix</keyword>
<feature type="transmembrane region" description="Helical" evidence="8">
    <location>
        <begin position="77"/>
        <end position="94"/>
    </location>
</feature>
<evidence type="ECO:0000256" key="4">
    <source>
        <dbReference type="ARBA" id="ARBA00022692"/>
    </source>
</evidence>
<keyword evidence="11" id="KW-1185">Reference proteome</keyword>
<keyword evidence="6 8" id="KW-0472">Membrane</keyword>
<dbReference type="Pfam" id="PF03547">
    <property type="entry name" value="Mem_trans"/>
    <property type="match status" value="1"/>
</dbReference>
<evidence type="ECO:0000313" key="10">
    <source>
        <dbReference type="EMBL" id="OTF90314.1"/>
    </source>
</evidence>
<comment type="similarity">
    <text evidence="2">Belongs to the auxin efflux carrier (TC 2.A.69.1) family.</text>
</comment>
<organism evidence="10 11">
    <name type="scientific">Helianthus annuus</name>
    <name type="common">Common sunflower</name>
    <dbReference type="NCBI Taxonomy" id="4232"/>
    <lineage>
        <taxon>Eukaryota</taxon>
        <taxon>Viridiplantae</taxon>
        <taxon>Streptophyta</taxon>
        <taxon>Embryophyta</taxon>
        <taxon>Tracheophyta</taxon>
        <taxon>Spermatophyta</taxon>
        <taxon>Magnoliopsida</taxon>
        <taxon>eudicotyledons</taxon>
        <taxon>Gunneridae</taxon>
        <taxon>Pentapetalae</taxon>
        <taxon>asterids</taxon>
        <taxon>campanulids</taxon>
        <taxon>Asterales</taxon>
        <taxon>Asteraceae</taxon>
        <taxon>Asteroideae</taxon>
        <taxon>Heliantheae alliance</taxon>
        <taxon>Heliantheae</taxon>
        <taxon>Helianthus</taxon>
    </lineage>
</organism>
<dbReference type="OMA" id="NDFYTIM"/>
<dbReference type="PANTHER" id="PTHR31752:SF72">
    <property type="entry name" value="AUXIN EFFLUX CARRIER COMPONENT 3A"/>
    <property type="match status" value="1"/>
</dbReference>
<dbReference type="PANTHER" id="PTHR31752">
    <property type="entry name" value="AUXIN EFFLUX CARRIER COMPONENT 1B-RELATED"/>
    <property type="match status" value="1"/>
</dbReference>
<evidence type="ECO:0000256" key="8">
    <source>
        <dbReference type="SAM" id="Phobius"/>
    </source>
</evidence>
<reference evidence="9" key="3">
    <citation type="submission" date="2020-06" db="EMBL/GenBank/DDBJ databases">
        <title>Helianthus annuus Genome sequencing and assembly Release 2.</title>
        <authorList>
            <person name="Gouzy J."/>
            <person name="Langlade N."/>
            <person name="Munos S."/>
        </authorList>
    </citation>
    <scope>NUCLEOTIDE SEQUENCE</scope>
    <source>
        <tissue evidence="9">Leaves</tissue>
    </source>
</reference>
<dbReference type="Gramene" id="mRNA:HanXRQr2_Chr16g0768111">
    <property type="protein sequence ID" value="CDS:HanXRQr2_Chr16g0768111.1"/>
    <property type="gene ID" value="HanXRQr2_Chr16g0768111"/>
</dbReference>
<evidence type="ECO:0000313" key="11">
    <source>
        <dbReference type="Proteomes" id="UP000215914"/>
    </source>
</evidence>
<evidence type="ECO:0000256" key="6">
    <source>
        <dbReference type="ARBA" id="ARBA00023136"/>
    </source>
</evidence>
<dbReference type="GO" id="GO:0009734">
    <property type="term" value="P:auxin-activated signaling pathway"/>
    <property type="evidence" value="ECO:0007669"/>
    <property type="project" value="UniProtKB-KW"/>
</dbReference>
<accession>A0A251RVB3</accession>
<dbReference type="EMBL" id="CM007905">
    <property type="protein sequence ID" value="OTF90314.1"/>
    <property type="molecule type" value="Genomic_DNA"/>
</dbReference>
<dbReference type="EMBL" id="MNCJ02000331">
    <property type="protein sequence ID" value="KAF5761700.1"/>
    <property type="molecule type" value="Genomic_DNA"/>
</dbReference>
<protein>
    <submittedName>
        <fullName evidence="9">Membrane transport protein</fullName>
    </submittedName>
    <submittedName>
        <fullName evidence="10">Putative auxin efflux carrier</fullName>
    </submittedName>
</protein>
<reference evidence="9 11" key="1">
    <citation type="journal article" date="2017" name="Nature">
        <title>The sunflower genome provides insights into oil metabolism, flowering and Asterid evolution.</title>
        <authorList>
            <person name="Badouin H."/>
            <person name="Gouzy J."/>
            <person name="Grassa C.J."/>
            <person name="Murat F."/>
            <person name="Staton S.E."/>
            <person name="Cottret L."/>
            <person name="Lelandais-Briere C."/>
            <person name="Owens G.L."/>
            <person name="Carrere S."/>
            <person name="Mayjonade B."/>
            <person name="Legrand L."/>
            <person name="Gill N."/>
            <person name="Kane N.C."/>
            <person name="Bowers J.E."/>
            <person name="Hubner S."/>
            <person name="Bellec A."/>
            <person name="Berard A."/>
            <person name="Berges H."/>
            <person name="Blanchet N."/>
            <person name="Boniface M.C."/>
            <person name="Brunel D."/>
            <person name="Catrice O."/>
            <person name="Chaidir N."/>
            <person name="Claudel C."/>
            <person name="Donnadieu C."/>
            <person name="Faraut T."/>
            <person name="Fievet G."/>
            <person name="Helmstetter N."/>
            <person name="King M."/>
            <person name="Knapp S.J."/>
            <person name="Lai Z."/>
            <person name="Le Paslier M.C."/>
            <person name="Lippi Y."/>
            <person name="Lorenzon L."/>
            <person name="Mandel J.R."/>
            <person name="Marage G."/>
            <person name="Marchand G."/>
            <person name="Marquand E."/>
            <person name="Bret-Mestries E."/>
            <person name="Morien E."/>
            <person name="Nambeesan S."/>
            <person name="Nguyen T."/>
            <person name="Pegot-Espagnet P."/>
            <person name="Pouilly N."/>
            <person name="Raftis F."/>
            <person name="Sallet E."/>
            <person name="Schiex T."/>
            <person name="Thomas J."/>
            <person name="Vandecasteele C."/>
            <person name="Vares D."/>
            <person name="Vear F."/>
            <person name="Vautrin S."/>
            <person name="Crespi M."/>
            <person name="Mangin B."/>
            <person name="Burke J.M."/>
            <person name="Salse J."/>
            <person name="Munos S."/>
            <person name="Vincourt P."/>
            <person name="Rieseberg L.H."/>
            <person name="Langlade N.B."/>
        </authorList>
    </citation>
    <scope>NUCLEOTIDE SEQUENCE [LARGE SCALE GENOMIC DNA]</scope>
    <source>
        <strain evidence="11">cv. SF193</strain>
        <tissue evidence="9">Leaves</tissue>
    </source>
</reference>
<gene>
    <name evidence="10" type="ORF">HannXRQ_Chr16g0498271</name>
    <name evidence="9" type="ORF">HanXRQr2_Chr16g0768111</name>
</gene>
<dbReference type="InParanoid" id="A0A251RVB3"/>
<evidence type="ECO:0000256" key="2">
    <source>
        <dbReference type="ARBA" id="ARBA00009177"/>
    </source>
</evidence>
<comment type="subcellular location">
    <subcellularLocation>
        <location evidence="1">Membrane</location>
        <topology evidence="1">Multi-pass membrane protein</topology>
    </subcellularLocation>
</comment>
<sequence>MITSNDFYTIMVPLYVAMILAYGSVCWWKIFSPDQCLGINCFVAIFAVLLLSFHFISLNNPYEMNFRFIAADTLQKIIMLVVLAIWANFTKMIVSNG</sequence>
<dbReference type="GO" id="GO:0055085">
    <property type="term" value="P:transmembrane transport"/>
    <property type="evidence" value="ECO:0007669"/>
    <property type="project" value="InterPro"/>
</dbReference>
<evidence type="ECO:0000256" key="3">
    <source>
        <dbReference type="ARBA" id="ARBA00022448"/>
    </source>
</evidence>
<dbReference type="GO" id="GO:0016020">
    <property type="term" value="C:membrane"/>
    <property type="evidence" value="ECO:0007669"/>
    <property type="project" value="UniProtKB-SubCell"/>
</dbReference>
<keyword evidence="7" id="KW-0927">Auxin signaling pathway</keyword>
<evidence type="ECO:0000313" key="9">
    <source>
        <dbReference type="EMBL" id="KAF5761700.1"/>
    </source>
</evidence>
<proteinExistence type="inferred from homology"/>
<evidence type="ECO:0000256" key="5">
    <source>
        <dbReference type="ARBA" id="ARBA00022989"/>
    </source>
</evidence>
<dbReference type="AlphaFoldDB" id="A0A251RVB3"/>
<dbReference type="Proteomes" id="UP000215914">
    <property type="component" value="Chromosome 16"/>
</dbReference>
<dbReference type="InterPro" id="IPR004776">
    <property type="entry name" value="Mem_transp_PIN-like"/>
</dbReference>
<dbReference type="InterPro" id="IPR051107">
    <property type="entry name" value="Auxin_Efflux_Carrier"/>
</dbReference>
<keyword evidence="4 8" id="KW-0812">Transmembrane</keyword>
<feature type="transmembrane region" description="Helical" evidence="8">
    <location>
        <begin position="37"/>
        <end position="56"/>
    </location>
</feature>
<name>A0A251RVB3_HELAN</name>
<evidence type="ECO:0000256" key="7">
    <source>
        <dbReference type="ARBA" id="ARBA00023294"/>
    </source>
</evidence>
<evidence type="ECO:0000256" key="1">
    <source>
        <dbReference type="ARBA" id="ARBA00004141"/>
    </source>
</evidence>
<feature type="transmembrane region" description="Helical" evidence="8">
    <location>
        <begin position="12"/>
        <end position="31"/>
    </location>
</feature>
<reference evidence="10" key="2">
    <citation type="submission" date="2017-02" db="EMBL/GenBank/DDBJ databases">
        <title>Sunflower complete genome.</title>
        <authorList>
            <person name="Langlade N."/>
            <person name="Munos S."/>
        </authorList>
    </citation>
    <scope>NUCLEOTIDE SEQUENCE [LARGE SCALE GENOMIC DNA]</scope>
    <source>
        <tissue evidence="10">Leaves</tissue>
    </source>
</reference>